<proteinExistence type="predicted"/>
<evidence type="ECO:0000313" key="2">
    <source>
        <dbReference type="Proteomes" id="UP001234202"/>
    </source>
</evidence>
<dbReference type="EMBL" id="JASBWV010000025">
    <property type="protein sequence ID" value="KAJ9119317.1"/>
    <property type="molecule type" value="Genomic_DNA"/>
</dbReference>
<gene>
    <name evidence="1" type="ORF">QFC24_005788</name>
</gene>
<protein>
    <submittedName>
        <fullName evidence="1">Uncharacterized protein</fullName>
    </submittedName>
</protein>
<keyword evidence="2" id="KW-1185">Reference proteome</keyword>
<accession>A0ACC2X5Y6</accession>
<sequence length="352" mass="37948">MSNTTTAAPSSSMPTPTPTPAPTAAKPEKQRIPLMTHLVAGGLAGLAEACVWLVDAEADSGWYVRSHPLDTVKVRMQLSKSRKARGLKPLGPWATAQQIVARETPMGLYKGIGAVVTGIVPKMAIRFASFEAYKNALSDADGKLKPKGVFLAGLLAGATEAVLVVSPMEVVKIRLQAQQHSLADPLDIPKYRYVEDVVDKGLLLPVWANVEMKEGLSTLYRGVALTALRQATNQGVNFTAYQEFKRLAKTYQPQYANVELPSWQTMILGLVSGAMGPFSNAPIDTIKTRIQKASKEPGETALSRLTKVTVSMFKEEGPAAFYKGILPRVMRVAPGQAIVFTVSPPPPPRDLS</sequence>
<organism evidence="1 2">
    <name type="scientific">Naganishia onofrii</name>
    <dbReference type="NCBI Taxonomy" id="1851511"/>
    <lineage>
        <taxon>Eukaryota</taxon>
        <taxon>Fungi</taxon>
        <taxon>Dikarya</taxon>
        <taxon>Basidiomycota</taxon>
        <taxon>Agaricomycotina</taxon>
        <taxon>Tremellomycetes</taxon>
        <taxon>Filobasidiales</taxon>
        <taxon>Filobasidiaceae</taxon>
        <taxon>Naganishia</taxon>
    </lineage>
</organism>
<name>A0ACC2X5Y6_9TREE</name>
<comment type="caution">
    <text evidence="1">The sequence shown here is derived from an EMBL/GenBank/DDBJ whole genome shotgun (WGS) entry which is preliminary data.</text>
</comment>
<evidence type="ECO:0000313" key="1">
    <source>
        <dbReference type="EMBL" id="KAJ9119317.1"/>
    </source>
</evidence>
<dbReference type="Proteomes" id="UP001234202">
    <property type="component" value="Unassembled WGS sequence"/>
</dbReference>
<reference evidence="1" key="1">
    <citation type="submission" date="2023-04" db="EMBL/GenBank/DDBJ databases">
        <title>Draft Genome sequencing of Naganishia species isolated from polar environments using Oxford Nanopore Technology.</title>
        <authorList>
            <person name="Leo P."/>
            <person name="Venkateswaran K."/>
        </authorList>
    </citation>
    <scope>NUCLEOTIDE SEQUENCE</scope>
    <source>
        <strain evidence="1">DBVPG 5303</strain>
    </source>
</reference>